<dbReference type="RefSeq" id="WP_074845021.1">
    <property type="nucleotide sequence ID" value="NZ_FOOE01000006.1"/>
</dbReference>
<dbReference type="PANTHER" id="PTHR30629:SF6">
    <property type="entry name" value="PROPHAGE INTEGRASE INTA-RELATED"/>
    <property type="match status" value="1"/>
</dbReference>
<gene>
    <name evidence="9" type="ORF">SAMN04487885_106127</name>
</gene>
<dbReference type="OrthoDB" id="9785687at2"/>
<evidence type="ECO:0000256" key="1">
    <source>
        <dbReference type="ARBA" id="ARBA00003283"/>
    </source>
</evidence>
<dbReference type="InterPro" id="IPR004107">
    <property type="entry name" value="Integrase_SAM-like_N"/>
</dbReference>
<evidence type="ECO:0000313" key="9">
    <source>
        <dbReference type="EMBL" id="SFF68279.1"/>
    </source>
</evidence>
<dbReference type="GO" id="GO:0015074">
    <property type="term" value="P:DNA integration"/>
    <property type="evidence" value="ECO:0007669"/>
    <property type="project" value="UniProtKB-KW"/>
</dbReference>
<accession>A0A1I2KPM2</accession>
<organism evidence="9 10">
    <name type="scientific">Clostridium cadaveris</name>
    <dbReference type="NCBI Taxonomy" id="1529"/>
    <lineage>
        <taxon>Bacteria</taxon>
        <taxon>Bacillati</taxon>
        <taxon>Bacillota</taxon>
        <taxon>Clostridia</taxon>
        <taxon>Eubacteriales</taxon>
        <taxon>Clostridiaceae</taxon>
        <taxon>Clostridium</taxon>
    </lineage>
</organism>
<dbReference type="InterPro" id="IPR044068">
    <property type="entry name" value="CB"/>
</dbReference>
<protein>
    <submittedName>
        <fullName evidence="9">Site-specific recombinase XerD</fullName>
    </submittedName>
</protein>
<dbReference type="Pfam" id="PF14659">
    <property type="entry name" value="Phage_int_SAM_3"/>
    <property type="match status" value="1"/>
</dbReference>
<feature type="domain" description="Tyr recombinase" evidence="7">
    <location>
        <begin position="168"/>
        <end position="361"/>
    </location>
</feature>
<dbReference type="GO" id="GO:0003677">
    <property type="term" value="F:DNA binding"/>
    <property type="evidence" value="ECO:0007669"/>
    <property type="project" value="UniProtKB-UniRule"/>
</dbReference>
<name>A0A1I2KPM2_9CLOT</name>
<evidence type="ECO:0000256" key="3">
    <source>
        <dbReference type="ARBA" id="ARBA00022908"/>
    </source>
</evidence>
<evidence type="ECO:0000256" key="5">
    <source>
        <dbReference type="ARBA" id="ARBA00023172"/>
    </source>
</evidence>
<dbReference type="InterPro" id="IPR011010">
    <property type="entry name" value="DNA_brk_join_enz"/>
</dbReference>
<dbReference type="PROSITE" id="PS51900">
    <property type="entry name" value="CB"/>
    <property type="match status" value="1"/>
</dbReference>
<evidence type="ECO:0000259" key="7">
    <source>
        <dbReference type="PROSITE" id="PS51898"/>
    </source>
</evidence>
<dbReference type="Gene3D" id="1.10.150.130">
    <property type="match status" value="1"/>
</dbReference>
<proteinExistence type="inferred from homology"/>
<dbReference type="InterPro" id="IPR002104">
    <property type="entry name" value="Integrase_catalytic"/>
</dbReference>
<dbReference type="InterPro" id="IPR050808">
    <property type="entry name" value="Phage_Integrase"/>
</dbReference>
<dbReference type="InterPro" id="IPR010998">
    <property type="entry name" value="Integrase_recombinase_N"/>
</dbReference>
<evidence type="ECO:0000256" key="6">
    <source>
        <dbReference type="PROSITE-ProRule" id="PRU01248"/>
    </source>
</evidence>
<keyword evidence="4 6" id="KW-0238">DNA-binding</keyword>
<comment type="function">
    <text evidence="1">Site-specific tyrosine recombinase, which acts by catalyzing the cutting and rejoining of the recombining DNA molecules.</text>
</comment>
<evidence type="ECO:0000256" key="2">
    <source>
        <dbReference type="ARBA" id="ARBA00008857"/>
    </source>
</evidence>
<sequence length="368" mass="42578">MATIKNIGTKNNPNWKVYIPLGYMDGKKIGERKQGFKTKKEAEAYVAEVMNKKNKGYVAPTTNKTLFKDFIIKWFNEYKVNNISINTRTNYLSRINTHIIPGLGSYKLNEITNIVIQDFYNSLINKGLKPSTVKKVMETLNGCFKYAKTNKLIYTIPTDIEKVKAEKPKIEYWSKDEIDFFMDKIKDQYLHLPIFIEVLTGLRIGELCGLRWKNVNLKEGYLKVRNQVIFDKDNKILLLSPILKTSTSNRKISIPKVLINYLQAIKDDINPKDNDLIIKNRYGSICNPRNLSMEFTKNIAKYEDNLHQISFHGLRHTHATLLIKNGENIKVVSERLGHKDITVTLNTYMHIMDDMVKDTADLLDSIFS</sequence>
<dbReference type="AlphaFoldDB" id="A0A1I2KPM2"/>
<dbReference type="Gene3D" id="1.10.443.10">
    <property type="entry name" value="Intergrase catalytic core"/>
    <property type="match status" value="1"/>
</dbReference>
<dbReference type="PROSITE" id="PS51898">
    <property type="entry name" value="TYR_RECOMBINASE"/>
    <property type="match status" value="1"/>
</dbReference>
<dbReference type="EMBL" id="FOOE01000006">
    <property type="protein sequence ID" value="SFF68279.1"/>
    <property type="molecule type" value="Genomic_DNA"/>
</dbReference>
<dbReference type="Proteomes" id="UP000182135">
    <property type="component" value="Unassembled WGS sequence"/>
</dbReference>
<dbReference type="InterPro" id="IPR028259">
    <property type="entry name" value="AP2-like_int_N"/>
</dbReference>
<keyword evidence="10" id="KW-1185">Reference proteome</keyword>
<feature type="domain" description="Core-binding (CB)" evidence="8">
    <location>
        <begin position="65"/>
        <end position="148"/>
    </location>
</feature>
<keyword evidence="5" id="KW-0233">DNA recombination</keyword>
<comment type="similarity">
    <text evidence="2">Belongs to the 'phage' integrase family.</text>
</comment>
<reference evidence="9 10" key="1">
    <citation type="submission" date="2016-10" db="EMBL/GenBank/DDBJ databases">
        <authorList>
            <person name="de Groot N.N."/>
        </authorList>
    </citation>
    <scope>NUCLEOTIDE SEQUENCE [LARGE SCALE GENOMIC DNA]</scope>
    <source>
        <strain evidence="9 10">NLAE-zl-G419</strain>
    </source>
</reference>
<keyword evidence="3" id="KW-0229">DNA integration</keyword>
<evidence type="ECO:0000259" key="8">
    <source>
        <dbReference type="PROSITE" id="PS51900"/>
    </source>
</evidence>
<dbReference type="GO" id="GO:0006310">
    <property type="term" value="P:DNA recombination"/>
    <property type="evidence" value="ECO:0007669"/>
    <property type="project" value="UniProtKB-KW"/>
</dbReference>
<dbReference type="PANTHER" id="PTHR30629">
    <property type="entry name" value="PROPHAGE INTEGRASE"/>
    <property type="match status" value="1"/>
</dbReference>
<evidence type="ECO:0000313" key="10">
    <source>
        <dbReference type="Proteomes" id="UP000182135"/>
    </source>
</evidence>
<evidence type="ECO:0000256" key="4">
    <source>
        <dbReference type="ARBA" id="ARBA00023125"/>
    </source>
</evidence>
<dbReference type="CDD" id="cd01189">
    <property type="entry name" value="INT_ICEBs1_C_like"/>
    <property type="match status" value="1"/>
</dbReference>
<dbReference type="InterPro" id="IPR013762">
    <property type="entry name" value="Integrase-like_cat_sf"/>
</dbReference>
<dbReference type="SUPFAM" id="SSF56349">
    <property type="entry name" value="DNA breaking-rejoining enzymes"/>
    <property type="match status" value="1"/>
</dbReference>
<dbReference type="Pfam" id="PF00589">
    <property type="entry name" value="Phage_integrase"/>
    <property type="match status" value="1"/>
</dbReference>
<dbReference type="STRING" id="1529.SAMN04487885_106127"/>
<dbReference type="Pfam" id="PF14657">
    <property type="entry name" value="Arm-DNA-bind_4"/>
    <property type="match status" value="1"/>
</dbReference>